<evidence type="ECO:0000256" key="5">
    <source>
        <dbReference type="SAM" id="Phobius"/>
    </source>
</evidence>
<dbReference type="GO" id="GO:0016020">
    <property type="term" value="C:membrane"/>
    <property type="evidence" value="ECO:0007669"/>
    <property type="project" value="UniProtKB-SubCell"/>
</dbReference>
<evidence type="ECO:0000256" key="4">
    <source>
        <dbReference type="ARBA" id="ARBA00023136"/>
    </source>
</evidence>
<feature type="transmembrane region" description="Helical" evidence="5">
    <location>
        <begin position="44"/>
        <end position="71"/>
    </location>
</feature>
<reference evidence="7 8" key="1">
    <citation type="submission" date="2014-11" db="EMBL/GenBank/DDBJ databases">
        <title>Genetic blueprint of the zoonotic pathogen Toxocara canis.</title>
        <authorList>
            <person name="Zhu X.-Q."/>
            <person name="Korhonen P.K."/>
            <person name="Cai H."/>
            <person name="Young N.D."/>
            <person name="Nejsum P."/>
            <person name="von Samson-Himmelstjerna G."/>
            <person name="Boag P.R."/>
            <person name="Tan P."/>
            <person name="Li Q."/>
            <person name="Min J."/>
            <person name="Yang Y."/>
            <person name="Wang X."/>
            <person name="Fang X."/>
            <person name="Hall R.S."/>
            <person name="Hofmann A."/>
            <person name="Sternberg P.W."/>
            <person name="Jex A.R."/>
            <person name="Gasser R.B."/>
        </authorList>
    </citation>
    <scope>NUCLEOTIDE SEQUENCE [LARGE SCALE GENOMIC DNA]</scope>
    <source>
        <strain evidence="7">PN_DK_2014</strain>
    </source>
</reference>
<dbReference type="PROSITE" id="PS50262">
    <property type="entry name" value="G_PROTEIN_RECEP_F1_2"/>
    <property type="match status" value="1"/>
</dbReference>
<dbReference type="InterPro" id="IPR017452">
    <property type="entry name" value="GPCR_Rhodpsn_7TM"/>
</dbReference>
<feature type="transmembrane region" description="Helical" evidence="5">
    <location>
        <begin position="290"/>
        <end position="313"/>
    </location>
</feature>
<evidence type="ECO:0000256" key="1">
    <source>
        <dbReference type="ARBA" id="ARBA00004370"/>
    </source>
</evidence>
<sequence>MMPLVRTIAAFCFSALLLYGISSNLVLAAVFINGRKVFNSIPFYIIAYQMIVCDFFIYIAQAVVVIPSLLLDAKAAAQYTSWQHHSLLASFDSIGSYAALHFTFLIVCNRLAVFLSPKISALFINRRILFVWILFTWLFSIALTVFEYFTCPKTFNAVGIYLYYGCEKNCSSIGLQKAFTHSITVWGYLLPAVMFVCYVYIFICVKRVRQTSLPKLSTTTERSVIQDSGTLRNARKSISMALKIRFSKKDPEVSTIMQAGLICGILELQTLIFFLFPIFSRCLPPKYGVYLNIVQNCTIILSNSMGPLIFYCFNSEIKMRAERILHCQKTRKISTVGCAR</sequence>
<evidence type="ECO:0000259" key="6">
    <source>
        <dbReference type="PROSITE" id="PS50262"/>
    </source>
</evidence>
<dbReference type="PANTHER" id="PTHR22718">
    <property type="entry name" value="SERPENTINE RECEPTOR, CLASS X"/>
    <property type="match status" value="1"/>
</dbReference>
<gene>
    <name evidence="7" type="ORF">Tcan_12151</name>
</gene>
<proteinExistence type="predicted"/>
<accession>A0A0B2USX5</accession>
<dbReference type="OMA" id="HGSNTMK"/>
<dbReference type="Gene3D" id="1.20.1070.10">
    <property type="entry name" value="Rhodopsin 7-helix transmembrane proteins"/>
    <property type="match status" value="1"/>
</dbReference>
<dbReference type="PANTHER" id="PTHR22718:SF25">
    <property type="entry name" value="G-PROTEIN COUPLED RECEPTORS FAMILY 1 PROFILE DOMAIN-CONTAINING PROTEIN"/>
    <property type="match status" value="1"/>
</dbReference>
<evidence type="ECO:0000256" key="3">
    <source>
        <dbReference type="ARBA" id="ARBA00022989"/>
    </source>
</evidence>
<keyword evidence="8" id="KW-1185">Reference proteome</keyword>
<comment type="subcellular location">
    <subcellularLocation>
        <location evidence="1">Membrane</location>
    </subcellularLocation>
</comment>
<dbReference type="Proteomes" id="UP000031036">
    <property type="component" value="Unassembled WGS sequence"/>
</dbReference>
<dbReference type="InterPro" id="IPR006874">
    <property type="entry name" value="DUF621"/>
</dbReference>
<feature type="transmembrane region" description="Helical" evidence="5">
    <location>
        <begin position="255"/>
        <end position="278"/>
    </location>
</feature>
<dbReference type="Pfam" id="PF04789">
    <property type="entry name" value="DUF621"/>
    <property type="match status" value="1"/>
</dbReference>
<dbReference type="CDD" id="cd00637">
    <property type="entry name" value="7tm_classA_rhodopsin-like"/>
    <property type="match status" value="1"/>
</dbReference>
<name>A0A0B2USX5_TOXCA</name>
<protein>
    <recommendedName>
        <fullName evidence="6">G-protein coupled receptors family 1 profile domain-containing protein</fullName>
    </recommendedName>
</protein>
<feature type="domain" description="G-protein coupled receptors family 1 profile" evidence="6">
    <location>
        <begin position="23"/>
        <end position="310"/>
    </location>
</feature>
<organism evidence="7 8">
    <name type="scientific">Toxocara canis</name>
    <name type="common">Canine roundworm</name>
    <dbReference type="NCBI Taxonomy" id="6265"/>
    <lineage>
        <taxon>Eukaryota</taxon>
        <taxon>Metazoa</taxon>
        <taxon>Ecdysozoa</taxon>
        <taxon>Nematoda</taxon>
        <taxon>Chromadorea</taxon>
        <taxon>Rhabditida</taxon>
        <taxon>Spirurina</taxon>
        <taxon>Ascaridomorpha</taxon>
        <taxon>Ascaridoidea</taxon>
        <taxon>Toxocaridae</taxon>
        <taxon>Toxocara</taxon>
    </lineage>
</organism>
<keyword evidence="2 5" id="KW-0812">Transmembrane</keyword>
<keyword evidence="3 5" id="KW-1133">Transmembrane helix</keyword>
<feature type="transmembrane region" description="Helical" evidence="5">
    <location>
        <begin position="185"/>
        <end position="205"/>
    </location>
</feature>
<evidence type="ECO:0000256" key="2">
    <source>
        <dbReference type="ARBA" id="ARBA00022692"/>
    </source>
</evidence>
<feature type="transmembrane region" description="Helical" evidence="5">
    <location>
        <begin position="128"/>
        <end position="149"/>
    </location>
</feature>
<dbReference type="AlphaFoldDB" id="A0A0B2USX5"/>
<evidence type="ECO:0000313" key="8">
    <source>
        <dbReference type="Proteomes" id="UP000031036"/>
    </source>
</evidence>
<evidence type="ECO:0000313" key="7">
    <source>
        <dbReference type="EMBL" id="KHN72309.1"/>
    </source>
</evidence>
<comment type="caution">
    <text evidence="7">The sequence shown here is derived from an EMBL/GenBank/DDBJ whole genome shotgun (WGS) entry which is preliminary data.</text>
</comment>
<dbReference type="OrthoDB" id="5868068at2759"/>
<keyword evidence="4 5" id="KW-0472">Membrane</keyword>
<dbReference type="SUPFAM" id="SSF81321">
    <property type="entry name" value="Family A G protein-coupled receptor-like"/>
    <property type="match status" value="1"/>
</dbReference>
<dbReference type="EMBL" id="JPKZ01003266">
    <property type="protein sequence ID" value="KHN72309.1"/>
    <property type="molecule type" value="Genomic_DNA"/>
</dbReference>